<dbReference type="EMBL" id="LRXL01000001">
    <property type="protein sequence ID" value="OAB81840.1"/>
    <property type="molecule type" value="Genomic_DNA"/>
</dbReference>
<dbReference type="OrthoDB" id="6309046at2"/>
<dbReference type="AlphaFoldDB" id="A0A167KFL1"/>
<keyword evidence="3" id="KW-1185">Reference proteome</keyword>
<evidence type="ECO:0000259" key="1">
    <source>
        <dbReference type="Pfam" id="PF13454"/>
    </source>
</evidence>
<dbReference type="STRING" id="1763537.ULVI_00455"/>
<dbReference type="InterPro" id="IPR038732">
    <property type="entry name" value="HpyO/CreE_NAD-binding"/>
</dbReference>
<dbReference type="PANTHER" id="PTHR40254">
    <property type="entry name" value="BLR0577 PROTEIN"/>
    <property type="match status" value="1"/>
</dbReference>
<gene>
    <name evidence="2" type="ORF">ULVI_00455</name>
</gene>
<protein>
    <recommendedName>
        <fullName evidence="1">FAD-dependent urate hydroxylase HpyO/Asp monooxygenase CreE-like FAD/NAD(P)-binding domain-containing protein</fullName>
    </recommendedName>
</protein>
<dbReference type="PANTHER" id="PTHR40254:SF1">
    <property type="entry name" value="BLR0577 PROTEIN"/>
    <property type="match status" value="1"/>
</dbReference>
<feature type="domain" description="FAD-dependent urate hydroxylase HpyO/Asp monooxygenase CreE-like FAD/NAD(P)-binding" evidence="1">
    <location>
        <begin position="4"/>
        <end position="172"/>
    </location>
</feature>
<evidence type="ECO:0000313" key="3">
    <source>
        <dbReference type="Proteomes" id="UP000077013"/>
    </source>
</evidence>
<accession>A0A167KFL1</accession>
<proteinExistence type="predicted"/>
<comment type="caution">
    <text evidence="2">The sequence shown here is derived from an EMBL/GenBank/DDBJ whole genome shotgun (WGS) entry which is preliminary data.</text>
</comment>
<dbReference type="Proteomes" id="UP000077013">
    <property type="component" value="Unassembled WGS sequence"/>
</dbReference>
<reference evidence="2 3" key="1">
    <citation type="submission" date="2016-02" db="EMBL/GenBank/DDBJ databases">
        <title>Ulvibacter sp. LPB0005, isolated from Thais luteostoma.</title>
        <authorList>
            <person name="Shin S.-K."/>
            <person name="Yi H."/>
        </authorList>
    </citation>
    <scope>NUCLEOTIDE SEQUENCE [LARGE SCALE GENOMIC DNA]</scope>
    <source>
        <strain evidence="2 3">LPB0005</strain>
    </source>
</reference>
<dbReference type="InterPro" id="IPR052189">
    <property type="entry name" value="L-asp_N-monooxygenase_NS-form"/>
</dbReference>
<dbReference type="Pfam" id="PF13454">
    <property type="entry name" value="NAD_binding_9"/>
    <property type="match status" value="1"/>
</dbReference>
<dbReference type="RefSeq" id="WP_068588228.1">
    <property type="nucleotide sequence ID" value="NZ_LRXL01000001.1"/>
</dbReference>
<evidence type="ECO:0000313" key="2">
    <source>
        <dbReference type="EMBL" id="OAB81840.1"/>
    </source>
</evidence>
<name>A0A167KFL1_9FLAO</name>
<organism evidence="2 3">
    <name type="scientific">Cochleicola gelatinilyticus</name>
    <dbReference type="NCBI Taxonomy" id="1763537"/>
    <lineage>
        <taxon>Bacteria</taxon>
        <taxon>Pseudomonadati</taxon>
        <taxon>Bacteroidota</taxon>
        <taxon>Flavobacteriia</taxon>
        <taxon>Flavobacteriales</taxon>
        <taxon>Flavobacteriaceae</taxon>
        <taxon>Cochleicola</taxon>
    </lineage>
</organism>
<sequence>MTLAVVGFGPRGLACLENFLLELSLKEITAEVTIKIFEPASELGTGKAWELDQPFTNYINISDHALQNLQGREKIVWRELTLPSFPSYAKWCRDKDEATQSDGDKDLYPERSQMGTYLNQRAKSICEVLQKKQLLQVYKERVTHLLYANRSVVLTTLNTTHTVNECLLTLGHLPNTHSDETKKFIAHSKNTEAIYIHDPYDAVIARDDLSETTVAIKGFGLSMIDITRQLTNYKFGTFVESEEEPLLQFISEKGCVQKIVPYSLDGLPCMPKPYGRKVDQQFEPSIEQENNFTLALRNALAEPDCLENADFLLNAFSEIAAQIFSRNHTGAISKAEVPSLIIQWLKDPETSHALILDIKLPLKEYLLQSIHMAYGTVASSLDFTIGQVWRHLQPAMYRVFAFSGLPGAIIKEIVDIDERTKRYSYGPPVESMLQLVALVDAGILELRFAKDPEVEMIKEGWKFTKDDNEVAAKMLCNSVMEAPILRKLDSTLITSLQEQQLVQEVYKDLGIKTRPDGTLISKKENATRIPIAVVGRIAKGSVLGVDAVLECFSPETHDWARGVVNNLRRS</sequence>